<evidence type="ECO:0000313" key="2">
    <source>
        <dbReference type="Proteomes" id="UP000663419"/>
    </source>
</evidence>
<organism evidence="1 2">
    <name type="scientific">Ajellomyces capsulatus (strain H88)</name>
    <name type="common">Darling's disease fungus</name>
    <name type="synonym">Histoplasma capsulatum</name>
    <dbReference type="NCBI Taxonomy" id="544711"/>
    <lineage>
        <taxon>Eukaryota</taxon>
        <taxon>Fungi</taxon>
        <taxon>Dikarya</taxon>
        <taxon>Ascomycota</taxon>
        <taxon>Pezizomycotina</taxon>
        <taxon>Eurotiomycetes</taxon>
        <taxon>Eurotiomycetidae</taxon>
        <taxon>Onygenales</taxon>
        <taxon>Ajellomycetaceae</taxon>
        <taxon>Histoplasma</taxon>
    </lineage>
</organism>
<reference evidence="1" key="1">
    <citation type="submission" date="2021-01" db="EMBL/GenBank/DDBJ databases">
        <title>Chromosome-level genome assembly of a human fungal pathogen reveals clustering of transcriptionally co-regulated genes.</title>
        <authorList>
            <person name="Voorhies M."/>
            <person name="Cohen S."/>
            <person name="Shea T.P."/>
            <person name="Petrus S."/>
            <person name="Munoz J.F."/>
            <person name="Poplawski S."/>
            <person name="Goldman W.E."/>
            <person name="Michael T."/>
            <person name="Cuomo C.A."/>
            <person name="Sil A."/>
            <person name="Beyhan S."/>
        </authorList>
    </citation>
    <scope>NUCLEOTIDE SEQUENCE</scope>
    <source>
        <strain evidence="1">H88</strain>
    </source>
</reference>
<protein>
    <submittedName>
        <fullName evidence="1">Uncharacterized protein</fullName>
    </submittedName>
</protein>
<name>A0A8A1LDF7_AJEC8</name>
<gene>
    <name evidence="1" type="ORF">I7I53_11453</name>
</gene>
<accession>A0A8A1LDF7</accession>
<sequence length="114" mass="12640">MACWVCFDSAFSGSLLFPSPTSAPWSFSVLNLDLPFPPLPPPLFGSRGVFVACCFGMRLTLPFPFSASFTPLRTTHHAPPNQPHITTHSRSRSPLLAYSLLLFRFSSFFCLTIL</sequence>
<evidence type="ECO:0000313" key="1">
    <source>
        <dbReference type="EMBL" id="QSS50673.1"/>
    </source>
</evidence>
<dbReference type="VEuPathDB" id="FungiDB:I7I53_11453"/>
<dbReference type="EMBL" id="CP069102">
    <property type="protein sequence ID" value="QSS50673.1"/>
    <property type="molecule type" value="Genomic_DNA"/>
</dbReference>
<dbReference type="Proteomes" id="UP000663419">
    <property type="component" value="Chromosome 1"/>
</dbReference>
<dbReference type="AlphaFoldDB" id="A0A8A1LDF7"/>
<proteinExistence type="predicted"/>